<protein>
    <submittedName>
        <fullName evidence="1">Uncharacterized protein</fullName>
    </submittedName>
</protein>
<proteinExistence type="predicted"/>
<organism evidence="1">
    <name type="scientific">Rhizophora mucronata</name>
    <name type="common">Asiatic mangrove</name>
    <dbReference type="NCBI Taxonomy" id="61149"/>
    <lineage>
        <taxon>Eukaryota</taxon>
        <taxon>Viridiplantae</taxon>
        <taxon>Streptophyta</taxon>
        <taxon>Embryophyta</taxon>
        <taxon>Tracheophyta</taxon>
        <taxon>Spermatophyta</taxon>
        <taxon>Magnoliopsida</taxon>
        <taxon>eudicotyledons</taxon>
        <taxon>Gunneridae</taxon>
        <taxon>Pentapetalae</taxon>
        <taxon>rosids</taxon>
        <taxon>fabids</taxon>
        <taxon>Malpighiales</taxon>
        <taxon>Rhizophoraceae</taxon>
        <taxon>Rhizophora</taxon>
    </lineage>
</organism>
<sequence>MAQIPNDVSLPEVTPRKPVIKEGEPKIHIHSTLTSDVQI</sequence>
<dbReference type="EMBL" id="GGEC01033049">
    <property type="protein sequence ID" value="MBX13533.1"/>
    <property type="molecule type" value="Transcribed_RNA"/>
</dbReference>
<dbReference type="AlphaFoldDB" id="A0A2P2L6E6"/>
<accession>A0A2P2L6E6</accession>
<name>A0A2P2L6E6_RHIMU</name>
<reference evidence="1" key="1">
    <citation type="submission" date="2018-02" db="EMBL/GenBank/DDBJ databases">
        <title>Rhizophora mucronata_Transcriptome.</title>
        <authorList>
            <person name="Meera S.P."/>
            <person name="Sreeshan A."/>
            <person name="Augustine A."/>
        </authorList>
    </citation>
    <scope>NUCLEOTIDE SEQUENCE</scope>
    <source>
        <tissue evidence="1">Leaf</tissue>
    </source>
</reference>
<evidence type="ECO:0000313" key="1">
    <source>
        <dbReference type="EMBL" id="MBX13533.1"/>
    </source>
</evidence>